<dbReference type="Pfam" id="PF01029">
    <property type="entry name" value="NusB"/>
    <property type="match status" value="1"/>
</dbReference>
<dbReference type="Pfam" id="PF22458">
    <property type="entry name" value="RsmF-B_ferredox"/>
    <property type="match status" value="1"/>
</dbReference>
<comment type="caution">
    <text evidence="14">Lacks conserved residue(s) required for the propagation of feature annotation.</text>
</comment>
<dbReference type="InterPro" id="IPR006027">
    <property type="entry name" value="NusB_RsmB_TIM44"/>
</dbReference>
<dbReference type="InterPro" id="IPR023267">
    <property type="entry name" value="RCMT"/>
</dbReference>
<evidence type="ECO:0000256" key="10">
    <source>
        <dbReference type="ARBA" id="ARBA00022884"/>
    </source>
</evidence>
<dbReference type="PANTHER" id="PTHR22807:SF61">
    <property type="entry name" value="NOL1_NOP2_SUN FAMILY PROTEIN _ ANTITERMINATION NUSB DOMAIN-CONTAINING PROTEIN"/>
    <property type="match status" value="1"/>
</dbReference>
<dbReference type="GO" id="GO:0005737">
    <property type="term" value="C:cytoplasm"/>
    <property type="evidence" value="ECO:0007669"/>
    <property type="project" value="UniProtKB-SubCell"/>
</dbReference>
<protein>
    <recommendedName>
        <fullName evidence="4">16S rRNA (cytosine(967)-C(5))-methyltransferase</fullName>
        <ecNumber evidence="4">2.1.1.176</ecNumber>
    </recommendedName>
    <alternativeName>
        <fullName evidence="11">16S rRNA m5C967 methyltransferase</fullName>
    </alternativeName>
    <alternativeName>
        <fullName evidence="12">rRNA (cytosine-C(5)-)-methyltransferase RsmB</fullName>
    </alternativeName>
</protein>
<feature type="domain" description="SAM-dependent MTase RsmB/NOP-type" evidence="15">
    <location>
        <begin position="162"/>
        <end position="416"/>
    </location>
</feature>
<evidence type="ECO:0000256" key="3">
    <source>
        <dbReference type="ARBA" id="ARBA00007494"/>
    </source>
</evidence>
<dbReference type="EMBL" id="STGJ01000002">
    <property type="protein sequence ID" value="TIC86208.1"/>
    <property type="molecule type" value="Genomic_DNA"/>
</dbReference>
<dbReference type="OrthoDB" id="9810297at2"/>
<dbReference type="AlphaFoldDB" id="A0A4T0V3J2"/>
<evidence type="ECO:0000256" key="8">
    <source>
        <dbReference type="ARBA" id="ARBA00022679"/>
    </source>
</evidence>
<evidence type="ECO:0000313" key="17">
    <source>
        <dbReference type="Proteomes" id="UP000308891"/>
    </source>
</evidence>
<evidence type="ECO:0000256" key="1">
    <source>
        <dbReference type="ARBA" id="ARBA00002724"/>
    </source>
</evidence>
<evidence type="ECO:0000256" key="4">
    <source>
        <dbReference type="ARBA" id="ARBA00012140"/>
    </source>
</evidence>
<dbReference type="InterPro" id="IPR054728">
    <property type="entry name" value="RsmB-like_ferredoxin"/>
</dbReference>
<dbReference type="NCBIfam" id="TIGR00563">
    <property type="entry name" value="rsmB"/>
    <property type="match status" value="1"/>
</dbReference>
<evidence type="ECO:0000256" key="7">
    <source>
        <dbReference type="ARBA" id="ARBA00022603"/>
    </source>
</evidence>
<dbReference type="InterPro" id="IPR004573">
    <property type="entry name" value="rRNA_ssu_MeTfrase_B"/>
</dbReference>
<evidence type="ECO:0000256" key="9">
    <source>
        <dbReference type="ARBA" id="ARBA00022691"/>
    </source>
</evidence>
<dbReference type="Proteomes" id="UP000308891">
    <property type="component" value="Unassembled WGS sequence"/>
</dbReference>
<evidence type="ECO:0000313" key="16">
    <source>
        <dbReference type="EMBL" id="TIC86208.1"/>
    </source>
</evidence>
<dbReference type="Gene3D" id="3.30.70.1170">
    <property type="entry name" value="Sun protein, domain 3"/>
    <property type="match status" value="1"/>
</dbReference>
<dbReference type="NCBIfam" id="NF008149">
    <property type="entry name" value="PRK10901.1"/>
    <property type="match status" value="1"/>
</dbReference>
<keyword evidence="17" id="KW-1185">Reference proteome</keyword>
<dbReference type="PANTHER" id="PTHR22807">
    <property type="entry name" value="NOP2 YEAST -RELATED NOL1/NOP2/FMU SUN DOMAIN-CONTAINING"/>
    <property type="match status" value="1"/>
</dbReference>
<gene>
    <name evidence="16" type="primary">rsmB</name>
    <name evidence="16" type="ORF">E5K04_03670</name>
</gene>
<feature type="binding site" evidence="14">
    <location>
        <position position="272"/>
    </location>
    <ligand>
        <name>S-adenosyl-L-methionine</name>
        <dbReference type="ChEBI" id="CHEBI:59789"/>
    </ligand>
</feature>
<dbReference type="RefSeq" id="WP_136551554.1">
    <property type="nucleotide sequence ID" value="NZ_STGJ01000002.1"/>
</dbReference>
<comment type="catalytic activity">
    <reaction evidence="13">
        <text>cytidine(967) in 16S rRNA + S-adenosyl-L-methionine = 5-methylcytidine(967) in 16S rRNA + S-adenosyl-L-homocysteine + H(+)</text>
        <dbReference type="Rhea" id="RHEA:42748"/>
        <dbReference type="Rhea" id="RHEA-COMP:10219"/>
        <dbReference type="Rhea" id="RHEA-COMP:10220"/>
        <dbReference type="ChEBI" id="CHEBI:15378"/>
        <dbReference type="ChEBI" id="CHEBI:57856"/>
        <dbReference type="ChEBI" id="CHEBI:59789"/>
        <dbReference type="ChEBI" id="CHEBI:74483"/>
        <dbReference type="ChEBI" id="CHEBI:82748"/>
        <dbReference type="EC" id="2.1.1.176"/>
    </reaction>
</comment>
<keyword evidence="5" id="KW-0963">Cytoplasm</keyword>
<dbReference type="Pfam" id="PF01189">
    <property type="entry name" value="Methyltr_RsmB-F"/>
    <property type="match status" value="1"/>
</dbReference>
<accession>A0A4T0V3J2</accession>
<dbReference type="InterPro" id="IPR018314">
    <property type="entry name" value="RsmB/NOL1/NOP2-like_CS"/>
</dbReference>
<dbReference type="Gene3D" id="3.40.50.150">
    <property type="entry name" value="Vaccinia Virus protein VP39"/>
    <property type="match status" value="1"/>
</dbReference>
<evidence type="ECO:0000259" key="15">
    <source>
        <dbReference type="PROSITE" id="PS51686"/>
    </source>
</evidence>
<dbReference type="Gene3D" id="1.10.287.730">
    <property type="entry name" value="Helix hairpin bin"/>
    <property type="match status" value="1"/>
</dbReference>
<organism evidence="16 17">
    <name type="scientific">Crenobacter intestini</name>
    <dbReference type="NCBI Taxonomy" id="2563443"/>
    <lineage>
        <taxon>Bacteria</taxon>
        <taxon>Pseudomonadati</taxon>
        <taxon>Pseudomonadota</taxon>
        <taxon>Betaproteobacteria</taxon>
        <taxon>Neisseriales</taxon>
        <taxon>Neisseriaceae</taxon>
        <taxon>Crenobacter</taxon>
    </lineage>
</organism>
<evidence type="ECO:0000256" key="12">
    <source>
        <dbReference type="ARBA" id="ARBA00031088"/>
    </source>
</evidence>
<dbReference type="PRINTS" id="PR02008">
    <property type="entry name" value="RCMTFAMILY"/>
</dbReference>
<evidence type="ECO:0000256" key="2">
    <source>
        <dbReference type="ARBA" id="ARBA00004496"/>
    </source>
</evidence>
<dbReference type="EC" id="2.1.1.176" evidence="4"/>
<dbReference type="GO" id="GO:0008649">
    <property type="term" value="F:rRNA methyltransferase activity"/>
    <property type="evidence" value="ECO:0007669"/>
    <property type="project" value="InterPro"/>
</dbReference>
<name>A0A4T0V3J2_9NEIS</name>
<dbReference type="InterPro" id="IPR035926">
    <property type="entry name" value="NusB-like_sf"/>
</dbReference>
<dbReference type="Gene3D" id="1.10.940.10">
    <property type="entry name" value="NusB-like"/>
    <property type="match status" value="1"/>
</dbReference>
<comment type="function">
    <text evidence="1">Specifically methylates the cytosine at position 967 (m5C967) of 16S rRNA.</text>
</comment>
<comment type="caution">
    <text evidence="16">The sequence shown here is derived from an EMBL/GenBank/DDBJ whole genome shotgun (WGS) entry which is preliminary data.</text>
</comment>
<comment type="subcellular location">
    <subcellularLocation>
        <location evidence="2">Cytoplasm</location>
    </subcellularLocation>
</comment>
<evidence type="ECO:0000256" key="14">
    <source>
        <dbReference type="PROSITE-ProRule" id="PRU01023"/>
    </source>
</evidence>
<feature type="active site" description="Nucleophile" evidence="14">
    <location>
        <position position="370"/>
    </location>
</feature>
<dbReference type="InterPro" id="IPR001678">
    <property type="entry name" value="MeTrfase_RsmB-F_NOP2_dom"/>
</dbReference>
<dbReference type="CDD" id="cd02440">
    <property type="entry name" value="AdoMet_MTases"/>
    <property type="match status" value="1"/>
</dbReference>
<dbReference type="GO" id="GO:0003723">
    <property type="term" value="F:RNA binding"/>
    <property type="evidence" value="ECO:0007669"/>
    <property type="project" value="UniProtKB-UniRule"/>
</dbReference>
<dbReference type="SUPFAM" id="SSF48013">
    <property type="entry name" value="NusB-like"/>
    <property type="match status" value="1"/>
</dbReference>
<keyword evidence="10 14" id="KW-0694">RNA-binding</keyword>
<keyword evidence="8 14" id="KW-0808">Transferase</keyword>
<proteinExistence type="inferred from homology"/>
<evidence type="ECO:0000256" key="13">
    <source>
        <dbReference type="ARBA" id="ARBA00047283"/>
    </source>
</evidence>
<keyword evidence="6" id="KW-0698">rRNA processing</keyword>
<dbReference type="PROSITE" id="PS01153">
    <property type="entry name" value="NOL1_NOP2_SUN"/>
    <property type="match status" value="1"/>
</dbReference>
<keyword evidence="9 14" id="KW-0949">S-adenosyl-L-methionine</keyword>
<sequence>MHRTQELAVQAIEMVDNGRTLTEAFARLLRPNADLSAPTRGAVQDISYGVLRHRGELSAWLRLLVPRALPEKRVEYLLLVALYQLTYTRAAPYAVVDHAVKHAGRVAGGRLKGLVNGVLRNYQRNAESLREQALQNDEARYNHPLWWIRALRTAYPQDWMRVLEASNTHPPMTLRVNARHGDAQGYLAELAAAGLSARALGSHAVMLDKPVPVRELPGFAEGRVSVQDFGAQRAAQLLAPENGMRVLDACAAPGGKTCHLLELADVEMTAVEIDATRLPRVRENLERLHLAAQLALGNAADPESWWDGRPFDRILADVPCTASGVVRRHPDIKWLRRPGDFAELARQQRVLVDALWPLLASGGKMLYATCSIMPEENAGQIEAFLERHPDASLAHAEQLLPDPDHDGFYYALLEKS</sequence>
<evidence type="ECO:0000256" key="6">
    <source>
        <dbReference type="ARBA" id="ARBA00022552"/>
    </source>
</evidence>
<dbReference type="PROSITE" id="PS51686">
    <property type="entry name" value="SAM_MT_RSMB_NOP"/>
    <property type="match status" value="1"/>
</dbReference>
<keyword evidence="7 14" id="KW-0489">Methyltransferase</keyword>
<dbReference type="InterPro" id="IPR049560">
    <property type="entry name" value="MeTrfase_RsmB-F_NOP2_cat"/>
</dbReference>
<dbReference type="InterPro" id="IPR029063">
    <property type="entry name" value="SAM-dependent_MTases_sf"/>
</dbReference>
<dbReference type="GO" id="GO:0006355">
    <property type="term" value="P:regulation of DNA-templated transcription"/>
    <property type="evidence" value="ECO:0007669"/>
    <property type="project" value="InterPro"/>
</dbReference>
<evidence type="ECO:0000256" key="11">
    <source>
        <dbReference type="ARBA" id="ARBA00030399"/>
    </source>
</evidence>
<dbReference type="SUPFAM" id="SSF53335">
    <property type="entry name" value="S-adenosyl-L-methionine-dependent methyltransferases"/>
    <property type="match status" value="1"/>
</dbReference>
<comment type="similarity">
    <text evidence="3 14">Belongs to the class I-like SAM-binding methyltransferase superfamily. RsmB/NOP family.</text>
</comment>
<evidence type="ECO:0000256" key="5">
    <source>
        <dbReference type="ARBA" id="ARBA00022490"/>
    </source>
</evidence>
<reference evidence="16 17" key="1">
    <citation type="submission" date="2019-04" db="EMBL/GenBank/DDBJ databases">
        <title>Crenobacter sp. nov.</title>
        <authorList>
            <person name="Shi S."/>
        </authorList>
    </citation>
    <scope>NUCLEOTIDE SEQUENCE [LARGE SCALE GENOMIC DNA]</scope>
    <source>
        <strain evidence="16 17">GY 70310</strain>
    </source>
</reference>
<feature type="binding site" evidence="14">
    <location>
        <begin position="250"/>
        <end position="256"/>
    </location>
    <ligand>
        <name>S-adenosyl-L-methionine</name>
        <dbReference type="ChEBI" id="CHEBI:59789"/>
    </ligand>
</feature>
<feature type="binding site" evidence="14">
    <location>
        <position position="317"/>
    </location>
    <ligand>
        <name>S-adenosyl-L-methionine</name>
        <dbReference type="ChEBI" id="CHEBI:59789"/>
    </ligand>
</feature>
<dbReference type="FunFam" id="3.40.50.150:FF:000022">
    <property type="entry name" value="Ribosomal RNA small subunit methyltransferase B"/>
    <property type="match status" value="1"/>
</dbReference>